<sequence>MNNTVSELSPHLYTLFNGRNLGEKQHEAFMLLTVTEQSLPHTAMISVGEVIALTPTSLRLGLWENTTTTNNIIRTGQATIVVFYNEAACYIQLELAKLPDLSDAKHPRTRFSAKVVACREDKAQYADIISGVQIRLKEPAEVLERWEETLLELCR</sequence>
<proteinExistence type="predicted"/>
<gene>
    <name evidence="1" type="ORF">EIM92_16925</name>
</gene>
<reference evidence="1 2" key="1">
    <citation type="submission" date="2018-11" db="EMBL/GenBank/DDBJ databases">
        <title>Genome sequencing of Paenibacillus lentus DSM25539(T).</title>
        <authorList>
            <person name="Kook J.-K."/>
            <person name="Park S.-N."/>
            <person name="Lim Y.K."/>
        </authorList>
    </citation>
    <scope>NUCLEOTIDE SEQUENCE [LARGE SCALE GENOMIC DNA]</scope>
    <source>
        <strain evidence="1 2">DSM 25539</strain>
    </source>
</reference>
<dbReference type="EMBL" id="CP034248">
    <property type="protein sequence ID" value="AZK49107.1"/>
    <property type="molecule type" value="Genomic_DNA"/>
</dbReference>
<name>A0A3S8S1S3_9BACL</name>
<dbReference type="AlphaFoldDB" id="A0A3S8S1S3"/>
<dbReference type="OrthoDB" id="6518717at2"/>
<organism evidence="1 2">
    <name type="scientific">Paenibacillus lentus</name>
    <dbReference type="NCBI Taxonomy" id="1338368"/>
    <lineage>
        <taxon>Bacteria</taxon>
        <taxon>Bacillati</taxon>
        <taxon>Bacillota</taxon>
        <taxon>Bacilli</taxon>
        <taxon>Bacillales</taxon>
        <taxon>Paenibacillaceae</taxon>
        <taxon>Paenibacillus</taxon>
    </lineage>
</organism>
<evidence type="ECO:0000313" key="1">
    <source>
        <dbReference type="EMBL" id="AZK49107.1"/>
    </source>
</evidence>
<dbReference type="InterPro" id="IPR012349">
    <property type="entry name" value="Split_barrel_FMN-bd"/>
</dbReference>
<protein>
    <submittedName>
        <fullName evidence="1">Pyridoxamine 5'-phosphate oxidase family protein</fullName>
    </submittedName>
</protein>
<dbReference type="Gene3D" id="2.30.110.10">
    <property type="entry name" value="Electron Transport, Fmn-binding Protein, Chain A"/>
    <property type="match status" value="1"/>
</dbReference>
<evidence type="ECO:0000313" key="2">
    <source>
        <dbReference type="Proteomes" id="UP000273145"/>
    </source>
</evidence>
<accession>A0A3S8S1S3</accession>
<dbReference type="KEGG" id="plen:EIM92_16925"/>
<dbReference type="Proteomes" id="UP000273145">
    <property type="component" value="Chromosome"/>
</dbReference>
<keyword evidence="2" id="KW-1185">Reference proteome</keyword>